<dbReference type="InterPro" id="IPR036291">
    <property type="entry name" value="NAD(P)-bd_dom_sf"/>
</dbReference>
<dbReference type="SUPFAM" id="SSF55347">
    <property type="entry name" value="Glyceraldehyde-3-phosphate dehydrogenase-like, C-terminal domain"/>
    <property type="match status" value="1"/>
</dbReference>
<keyword evidence="5" id="KW-0119">Carbohydrate metabolism</keyword>
<keyword evidence="4" id="KW-0560">Oxidoreductase</keyword>
<dbReference type="Gene3D" id="3.30.360.10">
    <property type="entry name" value="Dihydrodipicolinate Reductase, domain 2"/>
    <property type="match status" value="2"/>
</dbReference>
<protein>
    <recommendedName>
        <fullName evidence="6">Glucose-6-phosphate dehydrogenase C-terminal domain-containing protein</fullName>
    </recommendedName>
</protein>
<dbReference type="EMBL" id="PFCP01000064">
    <property type="protein sequence ID" value="PIR68675.1"/>
    <property type="molecule type" value="Genomic_DNA"/>
</dbReference>
<evidence type="ECO:0000256" key="4">
    <source>
        <dbReference type="ARBA" id="ARBA00023002"/>
    </source>
</evidence>
<dbReference type="PANTHER" id="PTHR23429">
    <property type="entry name" value="GLUCOSE-6-PHOSPHATE 1-DEHYDROGENASE G6PD"/>
    <property type="match status" value="1"/>
</dbReference>
<feature type="domain" description="Glucose-6-phosphate dehydrogenase C-terminal" evidence="6">
    <location>
        <begin position="130"/>
        <end position="280"/>
    </location>
</feature>
<dbReference type="AlphaFoldDB" id="A0A2J0JH78"/>
<accession>A0A2J0JH78</accession>
<evidence type="ECO:0000256" key="2">
    <source>
        <dbReference type="ARBA" id="ARBA00022526"/>
    </source>
</evidence>
<gene>
    <name evidence="7" type="ORF">COU48_02675</name>
</gene>
<comment type="pathway">
    <text evidence="1">Carbohydrate degradation; pentose phosphate pathway; D-ribulose 5-phosphate from D-glucose 6-phosphate (oxidative stage): step 1/3.</text>
</comment>
<feature type="domain" description="Glucose-6-phosphate dehydrogenase C-terminal" evidence="6">
    <location>
        <begin position="282"/>
        <end position="337"/>
    </location>
</feature>
<keyword evidence="3" id="KW-0521">NADP</keyword>
<sequence>MENKKIIYIIFGASGDLSRRYLLPALKNMQNMNYVDTVIPVSRKDYRNLKDLITNDGEKIFHLAIPPEAVSDVIKIIHNDFGKDNIKIMLEKPFGKDLQSAKSLVAHVDQYFSEHQIYRIDHYLAKQSMQNVIVEKLDKDKIDGIEIIASEKIDIEGRVNFYEQTGALKDFVQSHLLEMAAVVLSQSFETTDRYEALKNLEIICDVNEHKCVKRGQYLGYRDEVNNPKSITETFISINLVSNDKTWHGVPIILSTGKAFSQKLTQIIIKYKDGNKKIFNIEHESDAYERVIRATIEGKHDLFISSGEILETWRILDNLQKAWEKGRSDLIIYKKGSTIEEVINS</sequence>
<evidence type="ECO:0000313" key="7">
    <source>
        <dbReference type="EMBL" id="PIR68675.1"/>
    </source>
</evidence>
<reference evidence="8" key="1">
    <citation type="submission" date="2017-09" db="EMBL/GenBank/DDBJ databases">
        <title>Depth-based differentiation of microbial function through sediment-hosted aquifers and enrichment of novel symbionts in the deep terrestrial subsurface.</title>
        <authorList>
            <person name="Probst A.J."/>
            <person name="Ladd B."/>
            <person name="Jarett J.K."/>
            <person name="Geller-Mcgrath D.E."/>
            <person name="Sieber C.M.K."/>
            <person name="Emerson J.B."/>
            <person name="Anantharaman K."/>
            <person name="Thomas B.C."/>
            <person name="Malmstrom R."/>
            <person name="Stieglmeier M."/>
            <person name="Klingl A."/>
            <person name="Woyke T."/>
            <person name="Ryan C.M."/>
            <person name="Banfield J.F."/>
        </authorList>
    </citation>
    <scope>NUCLEOTIDE SEQUENCE [LARGE SCALE GENOMIC DNA]</scope>
</reference>
<evidence type="ECO:0000256" key="5">
    <source>
        <dbReference type="ARBA" id="ARBA00023277"/>
    </source>
</evidence>
<keyword evidence="2" id="KW-0313">Glucose metabolism</keyword>
<evidence type="ECO:0000256" key="1">
    <source>
        <dbReference type="ARBA" id="ARBA00004937"/>
    </source>
</evidence>
<dbReference type="GO" id="GO:0006006">
    <property type="term" value="P:glucose metabolic process"/>
    <property type="evidence" value="ECO:0007669"/>
    <property type="project" value="UniProtKB-KW"/>
</dbReference>
<dbReference type="Proteomes" id="UP000228613">
    <property type="component" value="Unassembled WGS sequence"/>
</dbReference>
<name>A0A2J0JH78_9BACT</name>
<evidence type="ECO:0000259" key="6">
    <source>
        <dbReference type="Pfam" id="PF02781"/>
    </source>
</evidence>
<proteinExistence type="predicted"/>
<dbReference type="InterPro" id="IPR022675">
    <property type="entry name" value="G6P_DH_C"/>
</dbReference>
<dbReference type="GO" id="GO:0050661">
    <property type="term" value="F:NADP binding"/>
    <property type="evidence" value="ECO:0007669"/>
    <property type="project" value="InterPro"/>
</dbReference>
<evidence type="ECO:0000313" key="8">
    <source>
        <dbReference type="Proteomes" id="UP000228613"/>
    </source>
</evidence>
<dbReference type="Gene3D" id="3.40.50.720">
    <property type="entry name" value="NAD(P)-binding Rossmann-like Domain"/>
    <property type="match status" value="1"/>
</dbReference>
<evidence type="ECO:0000256" key="3">
    <source>
        <dbReference type="ARBA" id="ARBA00022857"/>
    </source>
</evidence>
<organism evidence="7 8">
    <name type="scientific">Candidatus Nomurabacteria bacterium CG10_big_fil_rev_8_21_14_0_10_03_31_7</name>
    <dbReference type="NCBI Taxonomy" id="1974730"/>
    <lineage>
        <taxon>Bacteria</taxon>
        <taxon>Candidatus Nomuraibacteriota</taxon>
    </lineage>
</organism>
<dbReference type="PANTHER" id="PTHR23429:SF0">
    <property type="entry name" value="GLUCOSE-6-PHOSPHATE 1-DEHYDROGENASE"/>
    <property type="match status" value="1"/>
</dbReference>
<dbReference type="GO" id="GO:0009051">
    <property type="term" value="P:pentose-phosphate shunt, oxidative branch"/>
    <property type="evidence" value="ECO:0007669"/>
    <property type="project" value="TreeGrafter"/>
</dbReference>
<comment type="caution">
    <text evidence="7">The sequence shown here is derived from an EMBL/GenBank/DDBJ whole genome shotgun (WGS) entry which is preliminary data.</text>
</comment>
<dbReference type="SUPFAM" id="SSF51735">
    <property type="entry name" value="NAD(P)-binding Rossmann-fold domains"/>
    <property type="match status" value="1"/>
</dbReference>
<dbReference type="GO" id="GO:0004345">
    <property type="term" value="F:glucose-6-phosphate dehydrogenase activity"/>
    <property type="evidence" value="ECO:0007669"/>
    <property type="project" value="InterPro"/>
</dbReference>
<dbReference type="Pfam" id="PF02781">
    <property type="entry name" value="G6PD_C"/>
    <property type="match status" value="2"/>
</dbReference>
<dbReference type="InterPro" id="IPR001282">
    <property type="entry name" value="G6P_DH"/>
</dbReference>
<dbReference type="PRINTS" id="PR00079">
    <property type="entry name" value="G6PDHDRGNASE"/>
</dbReference>